<dbReference type="CDD" id="cd04301">
    <property type="entry name" value="NAT_SF"/>
    <property type="match status" value="1"/>
</dbReference>
<dbReference type="RefSeq" id="WP_121521565.1">
    <property type="nucleotide sequence ID" value="NZ_RCHR01000001.1"/>
</dbReference>
<accession>A0A498DBL7</accession>
<dbReference type="InterPro" id="IPR000182">
    <property type="entry name" value="GNAT_dom"/>
</dbReference>
<gene>
    <name evidence="2" type="ORF">D8M04_03885</name>
</gene>
<dbReference type="PROSITE" id="PS51186">
    <property type="entry name" value="GNAT"/>
    <property type="match status" value="1"/>
</dbReference>
<dbReference type="InterPro" id="IPR052523">
    <property type="entry name" value="Trichothecene_AcTrans"/>
</dbReference>
<protein>
    <submittedName>
        <fullName evidence="2">GNAT family N-acetyltransferase</fullName>
    </submittedName>
</protein>
<dbReference type="PANTHER" id="PTHR42791:SF1">
    <property type="entry name" value="N-ACETYLTRANSFERASE DOMAIN-CONTAINING PROTEIN"/>
    <property type="match status" value="1"/>
</dbReference>
<keyword evidence="3" id="KW-1185">Reference proteome</keyword>
<dbReference type="OrthoDB" id="119498at2"/>
<feature type="domain" description="N-acetyltransferase" evidence="1">
    <location>
        <begin position="1"/>
        <end position="152"/>
    </location>
</feature>
<evidence type="ECO:0000313" key="2">
    <source>
        <dbReference type="EMBL" id="RLL48411.1"/>
    </source>
</evidence>
<dbReference type="PANTHER" id="PTHR42791">
    <property type="entry name" value="GNAT FAMILY ACETYLTRANSFERASE"/>
    <property type="match status" value="1"/>
</dbReference>
<dbReference type="GO" id="GO:0016747">
    <property type="term" value="F:acyltransferase activity, transferring groups other than amino-acyl groups"/>
    <property type="evidence" value="ECO:0007669"/>
    <property type="project" value="InterPro"/>
</dbReference>
<proteinExistence type="predicted"/>
<dbReference type="AlphaFoldDB" id="A0A498DBL7"/>
<reference evidence="2 3" key="1">
    <citation type="submission" date="2018-10" db="EMBL/GenBank/DDBJ databases">
        <title>Oceanobacillus sp. YLB-02 draft genome.</title>
        <authorList>
            <person name="Yu L."/>
        </authorList>
    </citation>
    <scope>NUCLEOTIDE SEQUENCE [LARGE SCALE GENOMIC DNA]</scope>
    <source>
        <strain evidence="2 3">YLB-02</strain>
    </source>
</reference>
<dbReference type="EMBL" id="RCHR01000001">
    <property type="protein sequence ID" value="RLL48411.1"/>
    <property type="molecule type" value="Genomic_DNA"/>
</dbReference>
<dbReference type="InterPro" id="IPR016181">
    <property type="entry name" value="Acyl_CoA_acyltransferase"/>
</dbReference>
<dbReference type="Proteomes" id="UP000270219">
    <property type="component" value="Unassembled WGS sequence"/>
</dbReference>
<comment type="caution">
    <text evidence="2">The sequence shown here is derived from an EMBL/GenBank/DDBJ whole genome shotgun (WGS) entry which is preliminary data.</text>
</comment>
<name>A0A498DBL7_9BACI</name>
<keyword evidence="2" id="KW-0808">Transferase</keyword>
<dbReference type="Pfam" id="PF00583">
    <property type="entry name" value="Acetyltransf_1"/>
    <property type="match status" value="1"/>
</dbReference>
<sequence length="152" mass="17550">MKYRKANINDIDKLVDLRKKQLVDEGIEPNINIEKELSVFFKNKLSDGTLIQWLVEDMEEDERIIACGAVIFYEFPPSYTNRTGKKAYIANMYTDENYRGQGIATTLLTKLMNEVKLSGVSKVFLGASKMGRPVYKKFGFRETEEYLELDIT</sequence>
<organism evidence="2 3">
    <name type="scientific">Oceanobacillus piezotolerans</name>
    <dbReference type="NCBI Taxonomy" id="2448030"/>
    <lineage>
        <taxon>Bacteria</taxon>
        <taxon>Bacillati</taxon>
        <taxon>Bacillota</taxon>
        <taxon>Bacilli</taxon>
        <taxon>Bacillales</taxon>
        <taxon>Bacillaceae</taxon>
        <taxon>Oceanobacillus</taxon>
    </lineage>
</organism>
<dbReference type="SUPFAM" id="SSF55729">
    <property type="entry name" value="Acyl-CoA N-acyltransferases (Nat)"/>
    <property type="match status" value="1"/>
</dbReference>
<dbReference type="Gene3D" id="3.40.630.30">
    <property type="match status" value="1"/>
</dbReference>
<evidence type="ECO:0000259" key="1">
    <source>
        <dbReference type="PROSITE" id="PS51186"/>
    </source>
</evidence>
<evidence type="ECO:0000313" key="3">
    <source>
        <dbReference type="Proteomes" id="UP000270219"/>
    </source>
</evidence>